<dbReference type="InterPro" id="IPR011006">
    <property type="entry name" value="CheY-like_superfamily"/>
</dbReference>
<organism evidence="4">
    <name type="scientific">metagenome</name>
    <dbReference type="NCBI Taxonomy" id="256318"/>
    <lineage>
        <taxon>unclassified sequences</taxon>
        <taxon>metagenomes</taxon>
    </lineage>
</organism>
<dbReference type="PROSITE" id="PS50110">
    <property type="entry name" value="RESPONSE_REGULATORY"/>
    <property type="match status" value="1"/>
</dbReference>
<evidence type="ECO:0000256" key="2">
    <source>
        <dbReference type="SAM" id="MobiDB-lite"/>
    </source>
</evidence>
<dbReference type="PANTHER" id="PTHR44591">
    <property type="entry name" value="STRESS RESPONSE REGULATOR PROTEIN 1"/>
    <property type="match status" value="1"/>
</dbReference>
<name>A0A380T7B4_9ZZZZ</name>
<dbReference type="Gene3D" id="3.40.50.2300">
    <property type="match status" value="1"/>
</dbReference>
<dbReference type="InterPro" id="IPR001789">
    <property type="entry name" value="Sig_transdc_resp-reg_receiver"/>
</dbReference>
<proteinExistence type="predicted"/>
<feature type="domain" description="Response regulatory" evidence="3">
    <location>
        <begin position="17"/>
        <end position="136"/>
    </location>
</feature>
<gene>
    <name evidence="4" type="ORF">DF3PB_10018</name>
</gene>
<dbReference type="SUPFAM" id="SSF52172">
    <property type="entry name" value="CheY-like"/>
    <property type="match status" value="1"/>
</dbReference>
<evidence type="ECO:0000313" key="4">
    <source>
        <dbReference type="EMBL" id="SUS03265.1"/>
    </source>
</evidence>
<dbReference type="CDD" id="cd00156">
    <property type="entry name" value="REC"/>
    <property type="match status" value="1"/>
</dbReference>
<dbReference type="SMART" id="SM00448">
    <property type="entry name" value="REC"/>
    <property type="match status" value="1"/>
</dbReference>
<dbReference type="PANTHER" id="PTHR44591:SF23">
    <property type="entry name" value="CHEY SUBFAMILY"/>
    <property type="match status" value="1"/>
</dbReference>
<evidence type="ECO:0000256" key="1">
    <source>
        <dbReference type="ARBA" id="ARBA00022553"/>
    </source>
</evidence>
<sequence length="200" mass="22281">MGAALDLSARINLKRTSVLVLDQNPQALAVMRQVLNGFGVRAVHSCETAKDARRVFRDNALELAIVDPLFVDDSGFEFIRWARREEDNQNRCIAIIAAIGHQTLTNVRAARDAGANVVVAKPLSPEVLLQRIHWVARENRQFIIAQGYAGPDRRFRNDGPPPGTDGRRNDDLSFDVPIAAAPNMDQSEIDEMFKPRKISL</sequence>
<dbReference type="AlphaFoldDB" id="A0A380T7B4"/>
<reference evidence="4" key="1">
    <citation type="submission" date="2018-07" db="EMBL/GenBank/DDBJ databases">
        <authorList>
            <person name="Quirk P.G."/>
            <person name="Krulwich T.A."/>
        </authorList>
    </citation>
    <scope>NUCLEOTIDE SEQUENCE</scope>
</reference>
<evidence type="ECO:0000259" key="3">
    <source>
        <dbReference type="PROSITE" id="PS50110"/>
    </source>
</evidence>
<dbReference type="EMBL" id="UIDG01000001">
    <property type="protein sequence ID" value="SUS03265.1"/>
    <property type="molecule type" value="Genomic_DNA"/>
</dbReference>
<dbReference type="InterPro" id="IPR050595">
    <property type="entry name" value="Bact_response_regulator"/>
</dbReference>
<keyword evidence="1" id="KW-0597">Phosphoprotein</keyword>
<feature type="region of interest" description="Disordered" evidence="2">
    <location>
        <begin position="151"/>
        <end position="173"/>
    </location>
</feature>
<protein>
    <submittedName>
        <fullName evidence="4">Two-component system response regulator</fullName>
    </submittedName>
</protein>
<dbReference type="Pfam" id="PF00072">
    <property type="entry name" value="Response_reg"/>
    <property type="match status" value="1"/>
</dbReference>
<accession>A0A380T7B4</accession>
<dbReference type="GO" id="GO:0000160">
    <property type="term" value="P:phosphorelay signal transduction system"/>
    <property type="evidence" value="ECO:0007669"/>
    <property type="project" value="InterPro"/>
</dbReference>